<protein>
    <recommendedName>
        <fullName evidence="2">MYM-type domain-containing protein</fullName>
    </recommendedName>
</protein>
<organism evidence="1">
    <name type="scientific">viral metagenome</name>
    <dbReference type="NCBI Taxonomy" id="1070528"/>
    <lineage>
        <taxon>unclassified sequences</taxon>
        <taxon>metagenomes</taxon>
        <taxon>organismal metagenomes</taxon>
    </lineage>
</organism>
<dbReference type="EMBL" id="MN739977">
    <property type="protein sequence ID" value="QHT81102.1"/>
    <property type="molecule type" value="Genomic_DNA"/>
</dbReference>
<accession>A0A6C0HKF7</accession>
<proteinExistence type="predicted"/>
<name>A0A6C0HKF7_9ZZZZ</name>
<evidence type="ECO:0000313" key="1">
    <source>
        <dbReference type="EMBL" id="QHT81102.1"/>
    </source>
</evidence>
<evidence type="ECO:0008006" key="2">
    <source>
        <dbReference type="Google" id="ProtNLM"/>
    </source>
</evidence>
<dbReference type="AlphaFoldDB" id="A0A6C0HKF7"/>
<reference evidence="1" key="1">
    <citation type="journal article" date="2020" name="Nature">
        <title>Giant virus diversity and host interactions through global metagenomics.</title>
        <authorList>
            <person name="Schulz F."/>
            <person name="Roux S."/>
            <person name="Paez-Espino D."/>
            <person name="Jungbluth S."/>
            <person name="Walsh D.A."/>
            <person name="Denef V.J."/>
            <person name="McMahon K.D."/>
            <person name="Konstantinidis K.T."/>
            <person name="Eloe-Fadrosh E.A."/>
            <person name="Kyrpides N.C."/>
            <person name="Woyke T."/>
        </authorList>
    </citation>
    <scope>NUCLEOTIDE SEQUENCE</scope>
    <source>
        <strain evidence="1">GVMAG-M-3300023184-135</strain>
    </source>
</reference>
<sequence length="265" mass="30183">MPPRAKKAKTASEDSAAPKADLSLPPVIFFLKVRKDFVVQTDIDTTTVPEPEPKEQTTYSDVLRETHDSAAVRFDESVVHDLISKLHLMTEYARETACFWCCHSFSQSPFVIPTRYESYTNTYHGEGHFCSPECCLSYIYNDSKLLESEKWFRHSLLVSVYGKLYESADIHPAPDRRVLRMFGGNLDIQQYRQLLRHATRPLHIAVAPIRLYMPSVNTQASARDVKSYVSLTAETVQKASQQLRLKRSKPVHEGTSTLDKCLGVR</sequence>